<accession>A0A6A6UDQ2</accession>
<feature type="region of interest" description="Disordered" evidence="1">
    <location>
        <begin position="77"/>
        <end position="208"/>
    </location>
</feature>
<feature type="compositionally biased region" description="Polar residues" evidence="1">
    <location>
        <begin position="104"/>
        <end position="114"/>
    </location>
</feature>
<evidence type="ECO:0000313" key="3">
    <source>
        <dbReference type="EMBL" id="KAF2669587.1"/>
    </source>
</evidence>
<protein>
    <submittedName>
        <fullName evidence="3">Uncharacterized protein</fullName>
    </submittedName>
</protein>
<dbReference type="AlphaFoldDB" id="A0A6A6UDQ2"/>
<feature type="compositionally biased region" description="Pro residues" evidence="1">
    <location>
        <begin position="137"/>
        <end position="168"/>
    </location>
</feature>
<organism evidence="3 4">
    <name type="scientific">Microthyrium microscopicum</name>
    <dbReference type="NCBI Taxonomy" id="703497"/>
    <lineage>
        <taxon>Eukaryota</taxon>
        <taxon>Fungi</taxon>
        <taxon>Dikarya</taxon>
        <taxon>Ascomycota</taxon>
        <taxon>Pezizomycotina</taxon>
        <taxon>Dothideomycetes</taxon>
        <taxon>Dothideomycetes incertae sedis</taxon>
        <taxon>Microthyriales</taxon>
        <taxon>Microthyriaceae</taxon>
        <taxon>Microthyrium</taxon>
    </lineage>
</organism>
<evidence type="ECO:0000256" key="2">
    <source>
        <dbReference type="SAM" id="SignalP"/>
    </source>
</evidence>
<feature type="signal peptide" evidence="2">
    <location>
        <begin position="1"/>
        <end position="19"/>
    </location>
</feature>
<reference evidence="3" key="1">
    <citation type="journal article" date="2020" name="Stud. Mycol.">
        <title>101 Dothideomycetes genomes: a test case for predicting lifestyles and emergence of pathogens.</title>
        <authorList>
            <person name="Haridas S."/>
            <person name="Albert R."/>
            <person name="Binder M."/>
            <person name="Bloem J."/>
            <person name="Labutti K."/>
            <person name="Salamov A."/>
            <person name="Andreopoulos B."/>
            <person name="Baker S."/>
            <person name="Barry K."/>
            <person name="Bills G."/>
            <person name="Bluhm B."/>
            <person name="Cannon C."/>
            <person name="Castanera R."/>
            <person name="Culley D."/>
            <person name="Daum C."/>
            <person name="Ezra D."/>
            <person name="Gonzalez J."/>
            <person name="Henrissat B."/>
            <person name="Kuo A."/>
            <person name="Liang C."/>
            <person name="Lipzen A."/>
            <person name="Lutzoni F."/>
            <person name="Magnuson J."/>
            <person name="Mondo S."/>
            <person name="Nolan M."/>
            <person name="Ohm R."/>
            <person name="Pangilinan J."/>
            <person name="Park H.-J."/>
            <person name="Ramirez L."/>
            <person name="Alfaro M."/>
            <person name="Sun H."/>
            <person name="Tritt A."/>
            <person name="Yoshinaga Y."/>
            <person name="Zwiers L.-H."/>
            <person name="Turgeon B."/>
            <person name="Goodwin S."/>
            <person name="Spatafora J."/>
            <person name="Crous P."/>
            <person name="Grigoriev I."/>
        </authorList>
    </citation>
    <scope>NUCLEOTIDE SEQUENCE</scope>
    <source>
        <strain evidence="3">CBS 115976</strain>
    </source>
</reference>
<dbReference type="Proteomes" id="UP000799302">
    <property type="component" value="Unassembled WGS sequence"/>
</dbReference>
<feature type="chain" id="PRO_5025652832" evidence="2">
    <location>
        <begin position="20"/>
        <end position="345"/>
    </location>
</feature>
<keyword evidence="2" id="KW-0732">Signal</keyword>
<proteinExistence type="predicted"/>
<feature type="compositionally biased region" description="Low complexity" evidence="1">
    <location>
        <begin position="169"/>
        <end position="186"/>
    </location>
</feature>
<evidence type="ECO:0000256" key="1">
    <source>
        <dbReference type="SAM" id="MobiDB-lite"/>
    </source>
</evidence>
<gene>
    <name evidence="3" type="ORF">BT63DRAFT_264598</name>
</gene>
<dbReference type="EMBL" id="MU004235">
    <property type="protein sequence ID" value="KAF2669587.1"/>
    <property type="molecule type" value="Genomic_DNA"/>
</dbReference>
<sequence length="345" mass="37390">MRLTVGVLLSCAAFGIVGASPLHSLDARQDLHDVNRIADPLNAPETQESLEAQELQEAREASPQVTQAVPTLPFVPGSVGPLDKPGGPLAGLTPIHMPTPASFFASQSIKNPPSSTHNPPPQQHTTQHSSQHKPTAKPSPAPQHPNQPPKPPNPPQNGQRPNPPPGLPNFPNFPNLPNPFEGFPNLPKVPPGFGIGPGHPQPQSAPQDHIKCTNQEVNCEFLKKQSFDLQNDDDECLRIATSFDQEGKIDIKPLAQGSDTVVYGITTDGLTASAWCNDIGWTLRRIYSKCRRGKQCFGGQGYAARNSVFMVSVGPKTGGPKIVNRYPNIEFWDTSLFRWNGTWTS</sequence>
<evidence type="ECO:0000313" key="4">
    <source>
        <dbReference type="Proteomes" id="UP000799302"/>
    </source>
</evidence>
<name>A0A6A6UDQ2_9PEZI</name>
<keyword evidence="4" id="KW-1185">Reference proteome</keyword>